<evidence type="ECO:0000259" key="3">
    <source>
        <dbReference type="PROSITE" id="PS51192"/>
    </source>
</evidence>
<dbReference type="GO" id="GO:0016787">
    <property type="term" value="F:hydrolase activity"/>
    <property type="evidence" value="ECO:0007669"/>
    <property type="project" value="UniProtKB-KW"/>
</dbReference>
<evidence type="ECO:0000256" key="1">
    <source>
        <dbReference type="ARBA" id="ARBA00022801"/>
    </source>
</evidence>
<keyword evidence="6" id="KW-1185">Reference proteome</keyword>
<dbReference type="Proteomes" id="UP001438707">
    <property type="component" value="Unassembled WGS sequence"/>
</dbReference>
<dbReference type="CDD" id="cd18793">
    <property type="entry name" value="SF2_C_SNF"/>
    <property type="match status" value="1"/>
</dbReference>
<dbReference type="PANTHER" id="PTHR45629:SF7">
    <property type="entry name" value="DNA EXCISION REPAIR PROTEIN ERCC-6-RELATED"/>
    <property type="match status" value="1"/>
</dbReference>
<feature type="compositionally biased region" description="Basic and acidic residues" evidence="2">
    <location>
        <begin position="1108"/>
        <end position="1119"/>
    </location>
</feature>
<dbReference type="GO" id="GO:0005524">
    <property type="term" value="F:ATP binding"/>
    <property type="evidence" value="ECO:0007669"/>
    <property type="project" value="InterPro"/>
</dbReference>
<feature type="compositionally biased region" description="Polar residues" evidence="2">
    <location>
        <begin position="1047"/>
        <end position="1073"/>
    </location>
</feature>
<dbReference type="InterPro" id="IPR000330">
    <property type="entry name" value="SNF2_N"/>
</dbReference>
<dbReference type="InterPro" id="IPR038718">
    <property type="entry name" value="SNF2-like_sf"/>
</dbReference>
<dbReference type="InterPro" id="IPR001650">
    <property type="entry name" value="Helicase_C-like"/>
</dbReference>
<accession>A0AAW1Q9I4</accession>
<feature type="compositionally biased region" description="Polar residues" evidence="2">
    <location>
        <begin position="978"/>
        <end position="996"/>
    </location>
</feature>
<feature type="domain" description="Helicase C-terminal" evidence="4">
    <location>
        <begin position="403"/>
        <end position="554"/>
    </location>
</feature>
<dbReference type="SUPFAM" id="SSF52540">
    <property type="entry name" value="P-loop containing nucleoside triphosphate hydrolases"/>
    <property type="match status" value="2"/>
</dbReference>
<feature type="region of interest" description="Disordered" evidence="2">
    <location>
        <begin position="1"/>
        <end position="49"/>
    </location>
</feature>
<dbReference type="Pfam" id="PF00176">
    <property type="entry name" value="SNF2-rel_dom"/>
    <property type="match status" value="1"/>
</dbReference>
<name>A0AAW1Q9I4_9CHLO</name>
<reference evidence="5 6" key="1">
    <citation type="journal article" date="2024" name="Nat. Commun.">
        <title>Phylogenomics reveals the evolutionary origins of lichenization in chlorophyte algae.</title>
        <authorList>
            <person name="Puginier C."/>
            <person name="Libourel C."/>
            <person name="Otte J."/>
            <person name="Skaloud P."/>
            <person name="Haon M."/>
            <person name="Grisel S."/>
            <person name="Petersen M."/>
            <person name="Berrin J.G."/>
            <person name="Delaux P.M."/>
            <person name="Dal Grande F."/>
            <person name="Keller J."/>
        </authorList>
    </citation>
    <scope>NUCLEOTIDE SEQUENCE [LARGE SCALE GENOMIC DNA]</scope>
    <source>
        <strain evidence="5 6">SAG 2145</strain>
    </source>
</reference>
<evidence type="ECO:0000256" key="2">
    <source>
        <dbReference type="SAM" id="MobiDB-lite"/>
    </source>
</evidence>
<feature type="region of interest" description="Disordered" evidence="2">
    <location>
        <begin position="866"/>
        <end position="1001"/>
    </location>
</feature>
<dbReference type="AlphaFoldDB" id="A0AAW1Q9I4"/>
<proteinExistence type="predicted"/>
<dbReference type="PROSITE" id="PS51194">
    <property type="entry name" value="HELICASE_CTER"/>
    <property type="match status" value="1"/>
</dbReference>
<dbReference type="InterPro" id="IPR027417">
    <property type="entry name" value="P-loop_NTPase"/>
</dbReference>
<feature type="region of interest" description="Disordered" evidence="2">
    <location>
        <begin position="1033"/>
        <end position="1140"/>
    </location>
</feature>
<sequence>MQTGRVGRVPSSDRQHKQQLIQDLAKRRQRKYISDSDTSSESSNGLSTSSAAADSACSEASVVDLWLKWLGSLYGKQQGGILGDDMGLGKTMQCSAFLAALLMGGHVRHAMIVAPKTLLSHWEKELAVCGLSRDTHQYMGSQSERDDTLQRVMHGKGVLLTTYGMLQHNTSSLAEPPSSAWKARRNADEPFQWDIVFFDEGHKLKNPKMQLVQKVKEVPAALRIIISGTPIQNNLMEMHALFEIACPGLLGDARDFKDEFERFITAGTDKHATMRARQMGSARAAQLRARLAPFFLRRDKKDVLKPARNEQDKATTGDSDKAGPSRPPTCGRKSDFIVWLQLQADQRNLYKEFLTSKAVRAALNQTGSALAALTVLKKICDHPCLLTDKQHPTGTSAACKTVFIIQLLQKLTADGHQTLLFSQSRMMLDMLEGAIRQQGWSFCRIDGTVSSAAERHERVQRFQTDNTIPIFLLTSQVGGLGLTLTAADRVIILDPAWNPSVDNQSVDRACRIGQTRDVVVYRLITCGTIEEKIYRKQVYKGALSRTGTDEADPFRYFSQQELRQLFSVDDEGLTRSVTQQQLHDLHAAQRVASAAILDHLNVLATLTGYAGISDHDLLFSKPAEALKEHLAGPGSINPPGYRPGGHWADIDDLQDQFATSVSLRKPGACARHLEGSAATAERIVQAQAQLARQRALAASSALNLPDGGRRLALRIQQLEAELASLTSPQPQPLSSAPVAHINVMQAGHIDLAGPTTPIIDITAASLPATVLQPPQPMSVQPTRTSYNAKAHPRWHHHEGTPSDVLDLTGTTADDGMGPMRRRAAEDLHCAMIADDGKPESSARLGHIDDINGLAEKLQQRLNIQPASHPSNCQQDGRRQSGSGTATSQPPERLSDPETTSILQGRPEEPDPAGFQIDNAEGHRKAVAASQQLPGPSNASDERQQRALCTLEQPKGSSASQQLHEPSTASDEIRHKAGQISSRQPETIPLASQLQQSRHSHHCDDVLRHPRDAIAGHSSEAGMPKQAQRALTSITNLPHPGGQDHFNDMSSKSQPNKQQQVSSRSSPGAPQHGSSMAPAKAPEQCKAGPSLAQHQQERNDDGAAALAKQDAEAHSHEGAARWRPQAQGESKGGPSKTGASQEATFAVTCGIPGLRHWQRRGKLHSCLDAHEGALSWSRC</sequence>
<evidence type="ECO:0000259" key="4">
    <source>
        <dbReference type="PROSITE" id="PS51194"/>
    </source>
</evidence>
<feature type="compositionally biased region" description="Low complexity" evidence="2">
    <location>
        <begin position="35"/>
        <end position="49"/>
    </location>
</feature>
<dbReference type="GO" id="GO:0015616">
    <property type="term" value="F:DNA translocase activity"/>
    <property type="evidence" value="ECO:0007669"/>
    <property type="project" value="TreeGrafter"/>
</dbReference>
<organism evidence="5 6">
    <name type="scientific">Apatococcus lobatus</name>
    <dbReference type="NCBI Taxonomy" id="904363"/>
    <lineage>
        <taxon>Eukaryota</taxon>
        <taxon>Viridiplantae</taxon>
        <taxon>Chlorophyta</taxon>
        <taxon>core chlorophytes</taxon>
        <taxon>Trebouxiophyceae</taxon>
        <taxon>Chlorellales</taxon>
        <taxon>Chlorellaceae</taxon>
        <taxon>Apatococcus</taxon>
    </lineage>
</organism>
<dbReference type="PROSITE" id="PS51192">
    <property type="entry name" value="HELICASE_ATP_BIND_1"/>
    <property type="match status" value="1"/>
</dbReference>
<evidence type="ECO:0000313" key="5">
    <source>
        <dbReference type="EMBL" id="KAK9817567.1"/>
    </source>
</evidence>
<protein>
    <submittedName>
        <fullName evidence="5">Uncharacterized protein</fullName>
    </submittedName>
</protein>
<dbReference type="SMART" id="SM00490">
    <property type="entry name" value="HELICc"/>
    <property type="match status" value="1"/>
</dbReference>
<dbReference type="InterPro" id="IPR050496">
    <property type="entry name" value="SNF2_RAD54_helicase_repair"/>
</dbReference>
<evidence type="ECO:0000313" key="6">
    <source>
        <dbReference type="Proteomes" id="UP001438707"/>
    </source>
</evidence>
<dbReference type="Gene3D" id="3.40.50.300">
    <property type="entry name" value="P-loop containing nucleotide triphosphate hydrolases"/>
    <property type="match status" value="1"/>
</dbReference>
<dbReference type="EMBL" id="JALJOS010000065">
    <property type="protein sequence ID" value="KAK9817567.1"/>
    <property type="molecule type" value="Genomic_DNA"/>
</dbReference>
<comment type="caution">
    <text evidence="5">The sequence shown here is derived from an EMBL/GenBank/DDBJ whole genome shotgun (WGS) entry which is preliminary data.</text>
</comment>
<feature type="compositionally biased region" description="Polar residues" evidence="2">
    <location>
        <begin position="866"/>
        <end position="889"/>
    </location>
</feature>
<dbReference type="SMART" id="SM00487">
    <property type="entry name" value="DEXDc"/>
    <property type="match status" value="1"/>
</dbReference>
<keyword evidence="1" id="KW-0378">Hydrolase</keyword>
<feature type="compositionally biased region" description="Basic and acidic residues" evidence="2">
    <location>
        <begin position="305"/>
        <end position="323"/>
    </location>
</feature>
<feature type="domain" description="Helicase ATP-binding" evidence="3">
    <location>
        <begin position="71"/>
        <end position="248"/>
    </location>
</feature>
<dbReference type="InterPro" id="IPR014001">
    <property type="entry name" value="Helicase_ATP-bd"/>
</dbReference>
<dbReference type="PANTHER" id="PTHR45629">
    <property type="entry name" value="SNF2/RAD54 FAMILY MEMBER"/>
    <property type="match status" value="1"/>
</dbReference>
<gene>
    <name evidence="5" type="ORF">WJX74_008330</name>
</gene>
<dbReference type="InterPro" id="IPR049730">
    <property type="entry name" value="SNF2/RAD54-like_C"/>
</dbReference>
<feature type="region of interest" description="Disordered" evidence="2">
    <location>
        <begin position="305"/>
        <end position="329"/>
    </location>
</feature>
<dbReference type="Pfam" id="PF00271">
    <property type="entry name" value="Helicase_C"/>
    <property type="match status" value="1"/>
</dbReference>
<feature type="compositionally biased region" description="Polar residues" evidence="2">
    <location>
        <begin position="928"/>
        <end position="938"/>
    </location>
</feature>
<dbReference type="Gene3D" id="3.40.50.10810">
    <property type="entry name" value="Tandem AAA-ATPase domain"/>
    <property type="match status" value="1"/>
</dbReference>
<feature type="compositionally biased region" description="Polar residues" evidence="2">
    <location>
        <begin position="954"/>
        <end position="969"/>
    </location>
</feature>